<sequence length="287" mass="32653">MNSLTSVTRISKSQMLEMNKDELLNKLATHGVLLFENGANNVLDFAHFVRKNSSKLSMDPARTIEGGAAQLVDAGLDAVGLHCENGNSPFWPDLCWFYCEEAPYLGSQTTICDGVAVFDQLSEKTKDFFLNNDICYSRNVPEDKWKKLVCHYVPELNDINQATFDCLRNIIGDDEKTEVSLNEDGSIYYRFTVNALQTSLVNKRMAFSNSILGPSFNYEKPKITIASTQQPISHEILNEIKNATERHTIPIEWNDNDFVLIDNRRVMHGRNKIIDDRRKIFNALSYV</sequence>
<dbReference type="Gene3D" id="3.60.130.10">
    <property type="entry name" value="Clavaminate synthase-like"/>
    <property type="match status" value="1"/>
</dbReference>
<reference evidence="6" key="1">
    <citation type="journal article" date="2019" name="Int. J. Syst. Evol. Microbiol.">
        <title>The Global Catalogue of Microorganisms (GCM) 10K type strain sequencing project: providing services to taxonomists for standard genome sequencing and annotation.</title>
        <authorList>
            <consortium name="The Broad Institute Genomics Platform"/>
            <consortium name="The Broad Institute Genome Sequencing Center for Infectious Disease"/>
            <person name="Wu L."/>
            <person name="Ma J."/>
        </authorList>
    </citation>
    <scope>NUCLEOTIDE SEQUENCE [LARGE SCALE GENOMIC DNA]</scope>
    <source>
        <strain evidence="6">CECT 7398</strain>
    </source>
</reference>
<evidence type="ECO:0000256" key="1">
    <source>
        <dbReference type="ARBA" id="ARBA00001954"/>
    </source>
</evidence>
<keyword evidence="2 5" id="KW-0560">Oxidoreductase</keyword>
<dbReference type="EMBL" id="JAUFQC010000001">
    <property type="protein sequence ID" value="MDN3608530.1"/>
    <property type="molecule type" value="Genomic_DNA"/>
</dbReference>
<evidence type="ECO:0000256" key="3">
    <source>
        <dbReference type="ARBA" id="ARBA00023194"/>
    </source>
</evidence>
<evidence type="ECO:0000313" key="5">
    <source>
        <dbReference type="EMBL" id="MDN3608530.1"/>
    </source>
</evidence>
<dbReference type="PANTHER" id="PTHR10696:SF56">
    <property type="entry name" value="TAUD_TFDA-LIKE DOMAIN-CONTAINING PROTEIN"/>
    <property type="match status" value="1"/>
</dbReference>
<gene>
    <name evidence="5" type="ORF">QWZ16_01895</name>
</gene>
<evidence type="ECO:0000256" key="2">
    <source>
        <dbReference type="ARBA" id="ARBA00023002"/>
    </source>
</evidence>
<dbReference type="InterPro" id="IPR003819">
    <property type="entry name" value="TauD/TfdA-like"/>
</dbReference>
<comment type="cofactor">
    <cofactor evidence="1">
        <name>Fe(2+)</name>
        <dbReference type="ChEBI" id="CHEBI:29033"/>
    </cofactor>
</comment>
<comment type="caution">
    <text evidence="5">The sequence shown here is derived from an EMBL/GenBank/DDBJ whole genome shotgun (WGS) entry which is preliminary data.</text>
</comment>
<keyword evidence="5" id="KW-0223">Dioxygenase</keyword>
<dbReference type="Proteomes" id="UP001238540">
    <property type="component" value="Unassembled WGS sequence"/>
</dbReference>
<dbReference type="RefSeq" id="WP_170883692.1">
    <property type="nucleotide sequence ID" value="NZ_JABEYA020000020.1"/>
</dbReference>
<dbReference type="PANTHER" id="PTHR10696">
    <property type="entry name" value="GAMMA-BUTYROBETAINE HYDROXYLASE-RELATED"/>
    <property type="match status" value="1"/>
</dbReference>
<protein>
    <submittedName>
        <fullName evidence="5">TauD/TfdA family dioxygenase</fullName>
        <ecNumber evidence="5">1.14.11.-</ecNumber>
    </submittedName>
</protein>
<proteinExistence type="predicted"/>
<dbReference type="GO" id="GO:0051213">
    <property type="term" value="F:dioxygenase activity"/>
    <property type="evidence" value="ECO:0007669"/>
    <property type="project" value="UniProtKB-KW"/>
</dbReference>
<dbReference type="InterPro" id="IPR050411">
    <property type="entry name" value="AlphaKG_dependent_hydroxylases"/>
</dbReference>
<evidence type="ECO:0000259" key="4">
    <source>
        <dbReference type="Pfam" id="PF02668"/>
    </source>
</evidence>
<keyword evidence="3" id="KW-0045">Antibiotic biosynthesis</keyword>
<accession>A0ABT8BQZ2</accession>
<dbReference type="Pfam" id="PF02668">
    <property type="entry name" value="TauD"/>
    <property type="match status" value="1"/>
</dbReference>
<dbReference type="SUPFAM" id="SSF51197">
    <property type="entry name" value="Clavaminate synthase-like"/>
    <property type="match status" value="1"/>
</dbReference>
<evidence type="ECO:0000313" key="6">
    <source>
        <dbReference type="Proteomes" id="UP001238540"/>
    </source>
</evidence>
<keyword evidence="6" id="KW-1185">Reference proteome</keyword>
<organism evidence="5 6">
    <name type="scientific">Vibrio ostreicida</name>
    <dbReference type="NCBI Taxonomy" id="526588"/>
    <lineage>
        <taxon>Bacteria</taxon>
        <taxon>Pseudomonadati</taxon>
        <taxon>Pseudomonadota</taxon>
        <taxon>Gammaproteobacteria</taxon>
        <taxon>Vibrionales</taxon>
        <taxon>Vibrionaceae</taxon>
        <taxon>Vibrio</taxon>
    </lineage>
</organism>
<feature type="domain" description="TauD/TfdA-like" evidence="4">
    <location>
        <begin position="18"/>
        <end position="281"/>
    </location>
</feature>
<dbReference type="InterPro" id="IPR042098">
    <property type="entry name" value="TauD-like_sf"/>
</dbReference>
<name>A0ABT8BQZ2_9VIBR</name>
<dbReference type="EC" id="1.14.11.-" evidence="5"/>